<evidence type="ECO:0000313" key="3">
    <source>
        <dbReference type="EMBL" id="ACV78582.1"/>
    </source>
</evidence>
<protein>
    <recommendedName>
        <fullName evidence="2">YlxR domain-containing protein</fullName>
    </recommendedName>
</protein>
<dbReference type="AlphaFoldDB" id="C8XJB7"/>
<feature type="region of interest" description="Disordered" evidence="1">
    <location>
        <begin position="94"/>
        <end position="139"/>
    </location>
</feature>
<proteinExistence type="predicted"/>
<dbReference type="InterPro" id="IPR035931">
    <property type="entry name" value="YlxR-like_sf"/>
</dbReference>
<dbReference type="OrthoDB" id="5244965at2"/>
<dbReference type="PANTHER" id="PTHR34215:SF1">
    <property type="entry name" value="YLXR DOMAIN-CONTAINING PROTEIN"/>
    <property type="match status" value="1"/>
</dbReference>
<evidence type="ECO:0000313" key="4">
    <source>
        <dbReference type="Proteomes" id="UP000002218"/>
    </source>
</evidence>
<reference evidence="3 4" key="2">
    <citation type="journal article" date="2010" name="Stand. Genomic Sci.">
        <title>Complete genome sequence of Nakamurella multipartita type strain (Y-104).</title>
        <authorList>
            <person name="Tice H."/>
            <person name="Mayilraj S."/>
            <person name="Sims D."/>
            <person name="Lapidus A."/>
            <person name="Nolan M."/>
            <person name="Lucas S."/>
            <person name="Glavina Del Rio T."/>
            <person name="Copeland A."/>
            <person name="Cheng J.F."/>
            <person name="Meincke L."/>
            <person name="Bruce D."/>
            <person name="Goodwin L."/>
            <person name="Pitluck S."/>
            <person name="Ivanova N."/>
            <person name="Mavromatis K."/>
            <person name="Ovchinnikova G."/>
            <person name="Pati A."/>
            <person name="Chen A."/>
            <person name="Palaniappan K."/>
            <person name="Land M."/>
            <person name="Hauser L."/>
            <person name="Chang Y.J."/>
            <person name="Jeffries C.D."/>
            <person name="Detter J.C."/>
            <person name="Brettin T."/>
            <person name="Rohde M."/>
            <person name="Goker M."/>
            <person name="Bristow J."/>
            <person name="Eisen J.A."/>
            <person name="Markowitz V."/>
            <person name="Hugenholtz P."/>
            <person name="Kyrpides N.C."/>
            <person name="Klenk H.P."/>
            <person name="Chen F."/>
        </authorList>
    </citation>
    <scope>NUCLEOTIDE SEQUENCE [LARGE SCALE GENOMIC DNA]</scope>
    <source>
        <strain evidence="4">ATCC 700099 / DSM 44233 / CIP 104796 / JCM 9543 / NBRC 105858 / Y-104</strain>
    </source>
</reference>
<dbReference type="InterPro" id="IPR007393">
    <property type="entry name" value="YlxR_dom"/>
</dbReference>
<dbReference type="KEGG" id="nml:Namu_2205"/>
<name>C8XJB7_NAKMY</name>
<feature type="region of interest" description="Disordered" evidence="1">
    <location>
        <begin position="1"/>
        <end position="21"/>
    </location>
</feature>
<dbReference type="RefSeq" id="WP_015747474.1">
    <property type="nucleotide sequence ID" value="NC_013235.1"/>
</dbReference>
<dbReference type="PANTHER" id="PTHR34215">
    <property type="entry name" value="BLL0784 PROTEIN"/>
    <property type="match status" value="1"/>
</dbReference>
<reference evidence="4" key="1">
    <citation type="submission" date="2009-09" db="EMBL/GenBank/DDBJ databases">
        <title>The complete genome of Nakamurella multipartita DSM 44233.</title>
        <authorList>
            <consortium name="US DOE Joint Genome Institute (JGI-PGF)"/>
            <person name="Lucas S."/>
            <person name="Copeland A."/>
            <person name="Lapidus A."/>
            <person name="Glavina del Rio T."/>
            <person name="Dalin E."/>
            <person name="Tice H."/>
            <person name="Bruce D."/>
            <person name="Goodwin L."/>
            <person name="Pitluck S."/>
            <person name="Kyrpides N."/>
            <person name="Mavromatis K."/>
            <person name="Ivanova N."/>
            <person name="Ovchinnikova G."/>
            <person name="Sims D."/>
            <person name="Meincke L."/>
            <person name="Brettin T."/>
            <person name="Detter J.C."/>
            <person name="Han C."/>
            <person name="Larimer F."/>
            <person name="Land M."/>
            <person name="Hauser L."/>
            <person name="Markowitz V."/>
            <person name="Cheng J.-F."/>
            <person name="Hugenholtz P."/>
            <person name="Woyke T."/>
            <person name="Wu D."/>
            <person name="Klenk H.-P."/>
            <person name="Eisen J.A."/>
        </authorList>
    </citation>
    <scope>NUCLEOTIDE SEQUENCE [LARGE SCALE GENOMIC DNA]</scope>
    <source>
        <strain evidence="4">ATCC 700099 / DSM 44233 / CIP 104796 / JCM 9543 / NBRC 105858 / Y-104</strain>
    </source>
</reference>
<dbReference type="InParanoid" id="C8XJB7"/>
<evidence type="ECO:0000256" key="1">
    <source>
        <dbReference type="SAM" id="MobiDB-lite"/>
    </source>
</evidence>
<sequence precursor="true">MLARLSSSTAPAPALSGPPGPVRTCVGCRRRQRASDLLRVVAVDGVLIPDTRHRLPGRGAWLHPEVGCLDLAERRRAFGRALRASEHLDTSKVRTLLDSGEWRGPADRTGPDLGSRPDHGKRSTSRLEQKAGRPNVSTP</sequence>
<dbReference type="Pfam" id="PF04296">
    <property type="entry name" value="YlxR"/>
    <property type="match status" value="1"/>
</dbReference>
<dbReference type="InterPro" id="IPR037465">
    <property type="entry name" value="YlxR"/>
</dbReference>
<dbReference type="eggNOG" id="COG2740">
    <property type="taxonomic scope" value="Bacteria"/>
</dbReference>
<feature type="domain" description="YlxR" evidence="2">
    <location>
        <begin position="23"/>
        <end position="85"/>
    </location>
</feature>
<gene>
    <name evidence="3" type="ordered locus">Namu_2205</name>
</gene>
<feature type="compositionally biased region" description="Low complexity" evidence="1">
    <location>
        <begin position="1"/>
        <end position="15"/>
    </location>
</feature>
<organism evidence="3 4">
    <name type="scientific">Nakamurella multipartita (strain ATCC 700099 / DSM 44233 / CIP 104796 / JCM 9543 / NBRC 105858 / Y-104)</name>
    <name type="common">Microsphaera multipartita</name>
    <dbReference type="NCBI Taxonomy" id="479431"/>
    <lineage>
        <taxon>Bacteria</taxon>
        <taxon>Bacillati</taxon>
        <taxon>Actinomycetota</taxon>
        <taxon>Actinomycetes</taxon>
        <taxon>Nakamurellales</taxon>
        <taxon>Nakamurellaceae</taxon>
        <taxon>Nakamurella</taxon>
    </lineage>
</organism>
<dbReference type="Proteomes" id="UP000002218">
    <property type="component" value="Chromosome"/>
</dbReference>
<dbReference type="Gene3D" id="3.30.1230.10">
    <property type="entry name" value="YlxR-like"/>
    <property type="match status" value="1"/>
</dbReference>
<dbReference type="STRING" id="479431.Namu_2205"/>
<feature type="compositionally biased region" description="Basic and acidic residues" evidence="1">
    <location>
        <begin position="100"/>
        <end position="131"/>
    </location>
</feature>
<evidence type="ECO:0000259" key="2">
    <source>
        <dbReference type="Pfam" id="PF04296"/>
    </source>
</evidence>
<dbReference type="EMBL" id="CP001737">
    <property type="protein sequence ID" value="ACV78582.1"/>
    <property type="molecule type" value="Genomic_DNA"/>
</dbReference>
<keyword evidence="4" id="KW-1185">Reference proteome</keyword>
<dbReference type="SUPFAM" id="SSF64376">
    <property type="entry name" value="YlxR-like"/>
    <property type="match status" value="1"/>
</dbReference>
<dbReference type="HOGENOM" id="CLU_147970_0_0_11"/>
<accession>C8XJB7</accession>